<proteinExistence type="predicted"/>
<dbReference type="PANTHER" id="PTHR42993">
    <property type="entry name" value="MAOC-LIKE DEHYDRATASE DOMAIN-CONTAINING PROTEIN"/>
    <property type="match status" value="1"/>
</dbReference>
<organism evidence="2 3">
    <name type="scientific">Pseudohoeflea coraliihabitans</name>
    <dbReference type="NCBI Taxonomy" id="2860393"/>
    <lineage>
        <taxon>Bacteria</taxon>
        <taxon>Pseudomonadati</taxon>
        <taxon>Pseudomonadota</taxon>
        <taxon>Alphaproteobacteria</taxon>
        <taxon>Hyphomicrobiales</taxon>
        <taxon>Rhizobiaceae</taxon>
        <taxon>Pseudohoeflea</taxon>
    </lineage>
</organism>
<dbReference type="InterPro" id="IPR002539">
    <property type="entry name" value="MaoC-like_dom"/>
</dbReference>
<reference evidence="2" key="1">
    <citation type="submission" date="2021-07" db="EMBL/GenBank/DDBJ databases">
        <title>Pseudohoeflea marina sp. nov. a polyhydroxyalcanoate-producing bacterium.</title>
        <authorList>
            <person name="Zheng W."/>
            <person name="Yu S."/>
            <person name="Huang Y."/>
        </authorList>
    </citation>
    <scope>NUCLEOTIDE SEQUENCE</scope>
    <source>
        <strain evidence="2">DP4N28-3</strain>
    </source>
</reference>
<name>A0ABS6WK79_9HYPH</name>
<dbReference type="Pfam" id="PF01575">
    <property type="entry name" value="MaoC_dehydratas"/>
    <property type="match status" value="1"/>
</dbReference>
<dbReference type="EMBL" id="JAHWQX010000001">
    <property type="protein sequence ID" value="MBW3096354.1"/>
    <property type="molecule type" value="Genomic_DNA"/>
</dbReference>
<accession>A0ABS6WK79</accession>
<gene>
    <name evidence="2" type="ORF">KY465_03570</name>
</gene>
<dbReference type="InterPro" id="IPR039375">
    <property type="entry name" value="NodN-like"/>
</dbReference>
<evidence type="ECO:0000313" key="3">
    <source>
        <dbReference type="Proteomes" id="UP001430804"/>
    </source>
</evidence>
<sequence length="162" mass="17690">MPPVVTISQVPSLIGTELGLSSWMEMPQSRIDAFANVTEDHQFIHVDPEAAADTPFGGTIAHGFLTLSMLSKMHAECVPRIKEQVLGVNYGFNRLRFMNPVPSGARIRGRFELADARQRGAALMVLTLDVTIEIEGARKPALTASWLTLSQFDPARSAAEDV</sequence>
<dbReference type="CDD" id="cd03450">
    <property type="entry name" value="NodN"/>
    <property type="match status" value="1"/>
</dbReference>
<dbReference type="Proteomes" id="UP001430804">
    <property type="component" value="Unassembled WGS sequence"/>
</dbReference>
<dbReference type="RefSeq" id="WP_219158503.1">
    <property type="nucleotide sequence ID" value="NZ_JAHWQX010000001.1"/>
</dbReference>
<feature type="domain" description="MaoC-like" evidence="1">
    <location>
        <begin position="13"/>
        <end position="121"/>
    </location>
</feature>
<evidence type="ECO:0000259" key="1">
    <source>
        <dbReference type="Pfam" id="PF01575"/>
    </source>
</evidence>
<keyword evidence="3" id="KW-1185">Reference proteome</keyword>
<protein>
    <submittedName>
        <fullName evidence="2">MaoC family dehydratase</fullName>
    </submittedName>
</protein>
<comment type="caution">
    <text evidence="2">The sequence shown here is derived from an EMBL/GenBank/DDBJ whole genome shotgun (WGS) entry which is preliminary data.</text>
</comment>
<evidence type="ECO:0000313" key="2">
    <source>
        <dbReference type="EMBL" id="MBW3096354.1"/>
    </source>
</evidence>
<dbReference type="PANTHER" id="PTHR42993:SF1">
    <property type="entry name" value="MAOC-LIKE DEHYDRATASE DOMAIN-CONTAINING PROTEIN"/>
    <property type="match status" value="1"/>
</dbReference>